<dbReference type="Gene3D" id="2.40.10.10">
    <property type="entry name" value="Trypsin-like serine proteases"/>
    <property type="match status" value="2"/>
</dbReference>
<organism evidence="3 4">
    <name type="scientific">Prosthecobacter vanneervenii</name>
    <dbReference type="NCBI Taxonomy" id="48466"/>
    <lineage>
        <taxon>Bacteria</taxon>
        <taxon>Pseudomonadati</taxon>
        <taxon>Verrucomicrobiota</taxon>
        <taxon>Verrucomicrobiia</taxon>
        <taxon>Verrucomicrobiales</taxon>
        <taxon>Verrucomicrobiaceae</taxon>
        <taxon>Prosthecobacter</taxon>
    </lineage>
</organism>
<feature type="region of interest" description="Disordered" evidence="1">
    <location>
        <begin position="90"/>
        <end position="115"/>
    </location>
</feature>
<comment type="caution">
    <text evidence="3">The sequence shown here is derived from an EMBL/GenBank/DDBJ whole genome shotgun (WGS) entry which is preliminary data.</text>
</comment>
<dbReference type="Pfam" id="PF13365">
    <property type="entry name" value="Trypsin_2"/>
    <property type="match status" value="1"/>
</dbReference>
<protein>
    <submittedName>
        <fullName evidence="3">S1-C subfamily serine protease</fullName>
    </submittedName>
</protein>
<name>A0A7W8DLD2_9BACT</name>
<evidence type="ECO:0000256" key="2">
    <source>
        <dbReference type="SAM" id="SignalP"/>
    </source>
</evidence>
<reference evidence="3 4" key="1">
    <citation type="submission" date="2020-08" db="EMBL/GenBank/DDBJ databases">
        <title>Genomic Encyclopedia of Type Strains, Phase IV (KMG-IV): sequencing the most valuable type-strain genomes for metagenomic binning, comparative biology and taxonomic classification.</title>
        <authorList>
            <person name="Goeker M."/>
        </authorList>
    </citation>
    <scope>NUCLEOTIDE SEQUENCE [LARGE SCALE GENOMIC DNA]</scope>
    <source>
        <strain evidence="3 4">DSM 12252</strain>
    </source>
</reference>
<dbReference type="GO" id="GO:0006508">
    <property type="term" value="P:proteolysis"/>
    <property type="evidence" value="ECO:0007669"/>
    <property type="project" value="UniProtKB-KW"/>
</dbReference>
<keyword evidence="3" id="KW-0645">Protease</keyword>
<feature type="chain" id="PRO_5031077120" evidence="2">
    <location>
        <begin position="33"/>
        <end position="488"/>
    </location>
</feature>
<dbReference type="SUPFAM" id="SSF50494">
    <property type="entry name" value="Trypsin-like serine proteases"/>
    <property type="match status" value="1"/>
</dbReference>
<dbReference type="GO" id="GO:0008233">
    <property type="term" value="F:peptidase activity"/>
    <property type="evidence" value="ECO:0007669"/>
    <property type="project" value="UniProtKB-KW"/>
</dbReference>
<dbReference type="AlphaFoldDB" id="A0A7W8DLD2"/>
<evidence type="ECO:0000313" key="3">
    <source>
        <dbReference type="EMBL" id="MBB5034279.1"/>
    </source>
</evidence>
<keyword evidence="3" id="KW-0378">Hydrolase</keyword>
<dbReference type="EMBL" id="JACHIG010000009">
    <property type="protein sequence ID" value="MBB5034279.1"/>
    <property type="molecule type" value="Genomic_DNA"/>
</dbReference>
<dbReference type="Proteomes" id="UP000590740">
    <property type="component" value="Unassembled WGS sequence"/>
</dbReference>
<sequence>MKKLMKPMPSAYHPPSVALGLLTSLILSICSAQEVTPQLEVQGTVGKKVYTNVKVMSVTPQGVKIAHDDGISVVPVGYLPKEWLDKYAPGASTMPQATSDAPPAAAKGTPQAASTPARAAAVTMTDGTSASEKQAVVTSFEPSCLVFIKTNNSNGSGFIAKVDGATYIYTNAHVLCGTQKAFTSKIISIQTASGHNIPIPRELELSDMPSTSDENGLEDLARIPIKIEGDEKAYEISELNANVSMGSKVVAYGNSLGGDVFTALEGIVVGVGADRIEISSEIVPGNSGGPVVLEESKKVIGLSSYLIGGQQDIWTDGTKFERVRRFALRPDKVTKWRKMLFSSLATSLSELTAFERDTLSLAAASYLSPKSNYAGFDLRLNSRGDYDIQKVLREGGKYSLGQTIASAVARVNQRLGVGMGGSGARMAKQGVTGYFAEFYNTVAAASATQLQALESSERSAYLKKLIPEMVRLRKEAHQAFMREAAQFK</sequence>
<keyword evidence="4" id="KW-1185">Reference proteome</keyword>
<proteinExistence type="predicted"/>
<accession>A0A7W8DLD2</accession>
<dbReference type="InterPro" id="IPR009003">
    <property type="entry name" value="Peptidase_S1_PA"/>
</dbReference>
<gene>
    <name evidence="3" type="ORF">HNQ65_003873</name>
</gene>
<evidence type="ECO:0000256" key="1">
    <source>
        <dbReference type="SAM" id="MobiDB-lite"/>
    </source>
</evidence>
<evidence type="ECO:0000313" key="4">
    <source>
        <dbReference type="Proteomes" id="UP000590740"/>
    </source>
</evidence>
<dbReference type="InterPro" id="IPR043504">
    <property type="entry name" value="Peptidase_S1_PA_chymotrypsin"/>
</dbReference>
<keyword evidence="2" id="KW-0732">Signal</keyword>
<feature type="signal peptide" evidence="2">
    <location>
        <begin position="1"/>
        <end position="32"/>
    </location>
</feature>
<dbReference type="RefSeq" id="WP_184341933.1">
    <property type="nucleotide sequence ID" value="NZ_JACHIG010000009.1"/>
</dbReference>